<proteinExistence type="predicted"/>
<protein>
    <submittedName>
        <fullName evidence="3">Uncharacterized protein</fullName>
    </submittedName>
</protein>
<comment type="caution">
    <text evidence="3">The sequence shown here is derived from an EMBL/GenBank/DDBJ whole genome shotgun (WGS) entry which is preliminary data.</text>
</comment>
<feature type="compositionally biased region" description="Basic and acidic residues" evidence="2">
    <location>
        <begin position="1"/>
        <end position="13"/>
    </location>
</feature>
<comment type="subcellular location">
    <subcellularLocation>
        <location evidence="1">Cytoplasm</location>
        <location evidence="1">Cytoskeleton</location>
        <location evidence="1">Cilium axoneme</location>
    </subcellularLocation>
</comment>
<accession>A0AAW1RLW2</accession>
<evidence type="ECO:0000256" key="2">
    <source>
        <dbReference type="SAM" id="MobiDB-lite"/>
    </source>
</evidence>
<evidence type="ECO:0000313" key="4">
    <source>
        <dbReference type="Proteomes" id="UP001438707"/>
    </source>
</evidence>
<gene>
    <name evidence="3" type="ORF">WJX74_006716</name>
</gene>
<reference evidence="3 4" key="1">
    <citation type="journal article" date="2024" name="Nat. Commun.">
        <title>Phylogenomics reveals the evolutionary origins of lichenization in chlorophyte algae.</title>
        <authorList>
            <person name="Puginier C."/>
            <person name="Libourel C."/>
            <person name="Otte J."/>
            <person name="Skaloud P."/>
            <person name="Haon M."/>
            <person name="Grisel S."/>
            <person name="Petersen M."/>
            <person name="Berrin J.G."/>
            <person name="Delaux P.M."/>
            <person name="Dal Grande F."/>
            <person name="Keller J."/>
        </authorList>
    </citation>
    <scope>NUCLEOTIDE SEQUENCE [LARGE SCALE GENOMIC DNA]</scope>
    <source>
        <strain evidence="3 4">SAG 2145</strain>
    </source>
</reference>
<dbReference type="GO" id="GO:0005930">
    <property type="term" value="C:axoneme"/>
    <property type="evidence" value="ECO:0007669"/>
    <property type="project" value="UniProtKB-SubCell"/>
</dbReference>
<organism evidence="3 4">
    <name type="scientific">Apatococcus lobatus</name>
    <dbReference type="NCBI Taxonomy" id="904363"/>
    <lineage>
        <taxon>Eukaryota</taxon>
        <taxon>Viridiplantae</taxon>
        <taxon>Chlorophyta</taxon>
        <taxon>core chlorophytes</taxon>
        <taxon>Trebouxiophyceae</taxon>
        <taxon>Chlorellales</taxon>
        <taxon>Chlorellaceae</taxon>
        <taxon>Apatococcus</taxon>
    </lineage>
</organism>
<dbReference type="SUPFAM" id="SSF52047">
    <property type="entry name" value="RNI-like"/>
    <property type="match status" value="1"/>
</dbReference>
<dbReference type="AlphaFoldDB" id="A0AAW1RLW2"/>
<sequence length="253" mass="27717">MPPKKETKPKADEADAPQEPESNPDWQRARDSGTWSKSPDVLPDANIWPPWGALREQIITGCREILVQDCPAVRNSFLAEIIRLAPPHLERLDLSGSSHVSKLVLSPFTACPKLSSLSLKGCPKLQHVMIQSQSLTTLHLTNSPALEKVLLQCNKLESLTMAGCPKIGTLMIWSDSLASLEMSDSKAITKLALYCPALMDAHLPVARTPAPEAKPSHAPIASILKDVYKQSQDSKQVYNDFDVRHSADSLLNA</sequence>
<dbReference type="Gene3D" id="3.80.10.10">
    <property type="entry name" value="Ribonuclease Inhibitor"/>
    <property type="match status" value="1"/>
</dbReference>
<evidence type="ECO:0000313" key="3">
    <source>
        <dbReference type="EMBL" id="KAK9834653.1"/>
    </source>
</evidence>
<keyword evidence="4" id="KW-1185">Reference proteome</keyword>
<feature type="region of interest" description="Disordered" evidence="2">
    <location>
        <begin position="1"/>
        <end position="41"/>
    </location>
</feature>
<dbReference type="InterPro" id="IPR032675">
    <property type="entry name" value="LRR_dom_sf"/>
</dbReference>
<dbReference type="EMBL" id="JALJOS010000009">
    <property type="protein sequence ID" value="KAK9834653.1"/>
    <property type="molecule type" value="Genomic_DNA"/>
</dbReference>
<dbReference type="Proteomes" id="UP001438707">
    <property type="component" value="Unassembled WGS sequence"/>
</dbReference>
<evidence type="ECO:0000256" key="1">
    <source>
        <dbReference type="ARBA" id="ARBA00004430"/>
    </source>
</evidence>
<name>A0AAW1RLW2_9CHLO</name>